<dbReference type="Proteomes" id="UP000243524">
    <property type="component" value="Unassembled WGS sequence"/>
</dbReference>
<dbReference type="RefSeq" id="WP_101332338.1">
    <property type="nucleotide sequence ID" value="NZ_PJNH01000003.1"/>
</dbReference>
<dbReference type="InterPro" id="IPR019074">
    <property type="entry name" value="YabQ"/>
</dbReference>
<sequence length="194" mass="22834">MSLNVQFLSILTMIATGVFSASLFETYRMLIRPNVFWRRNVLDILFFLIQGGLIFYLLFVVNGGIIRFYLLVAIGVGICFYFSLLQPIFLSFLNGVIFATKTVYRWLKQLLNLLIIRPLVFLIRTVLIILTFIIASLWKCIRGIILVVGWILKPFLPKIIRNYLMDFLAICSKIKDKLYKKIKKFWVKRRHKDE</sequence>
<keyword evidence="1" id="KW-0812">Transmembrane</keyword>
<dbReference type="OrthoDB" id="1653819at2"/>
<evidence type="ECO:0000256" key="1">
    <source>
        <dbReference type="SAM" id="Phobius"/>
    </source>
</evidence>
<keyword evidence="1" id="KW-0472">Membrane</keyword>
<dbReference type="NCBIfam" id="TIGR02893">
    <property type="entry name" value="spore_yabQ"/>
    <property type="match status" value="1"/>
</dbReference>
<reference evidence="2 3" key="1">
    <citation type="submission" date="2017-06" db="EMBL/GenBank/DDBJ databases">
        <title>the draft geome sequence of Illustriluteabacillus marina B3227.</title>
        <authorList>
            <person name="He R.-H."/>
            <person name="Du Z.-J."/>
        </authorList>
    </citation>
    <scope>NUCLEOTIDE SEQUENCE [LARGE SCALE GENOMIC DNA]</scope>
    <source>
        <strain evidence="2 3">B3227</strain>
    </source>
</reference>
<comment type="caution">
    <text evidence="2">The sequence shown here is derived from an EMBL/GenBank/DDBJ whole genome shotgun (WGS) entry which is preliminary data.</text>
</comment>
<feature type="transmembrane region" description="Helical" evidence="1">
    <location>
        <begin position="68"/>
        <end position="99"/>
    </location>
</feature>
<evidence type="ECO:0000313" key="2">
    <source>
        <dbReference type="EMBL" id="PKR77510.1"/>
    </source>
</evidence>
<gene>
    <name evidence="2" type="primary">yabQ</name>
    <name evidence="2" type="ORF">CEY16_12355</name>
</gene>
<keyword evidence="1" id="KW-1133">Transmembrane helix</keyword>
<organism evidence="2 3">
    <name type="scientific">Halalkalibacillus sediminis</name>
    <dbReference type="NCBI Taxonomy" id="2018042"/>
    <lineage>
        <taxon>Bacteria</taxon>
        <taxon>Bacillati</taxon>
        <taxon>Bacillota</taxon>
        <taxon>Bacilli</taxon>
        <taxon>Bacillales</taxon>
        <taxon>Bacillaceae</taxon>
        <taxon>Halalkalibacillus</taxon>
    </lineage>
</organism>
<accession>A0A2I0QTU1</accession>
<dbReference type="Pfam" id="PF09578">
    <property type="entry name" value="Spore_YabQ"/>
    <property type="match status" value="1"/>
</dbReference>
<name>A0A2I0QTU1_9BACI</name>
<proteinExistence type="predicted"/>
<keyword evidence="3" id="KW-1185">Reference proteome</keyword>
<dbReference type="EMBL" id="PJNH01000003">
    <property type="protein sequence ID" value="PKR77510.1"/>
    <property type="molecule type" value="Genomic_DNA"/>
</dbReference>
<evidence type="ECO:0000313" key="3">
    <source>
        <dbReference type="Proteomes" id="UP000243524"/>
    </source>
</evidence>
<dbReference type="AlphaFoldDB" id="A0A2I0QTU1"/>
<feature type="transmembrane region" description="Helical" evidence="1">
    <location>
        <begin position="44"/>
        <end position="61"/>
    </location>
</feature>
<feature type="transmembrane region" description="Helical" evidence="1">
    <location>
        <begin position="119"/>
        <end position="152"/>
    </location>
</feature>
<protein>
    <submittedName>
        <fullName evidence="2">Spore cortex biosynthesis protein YabQ</fullName>
    </submittedName>
</protein>